<evidence type="ECO:0000313" key="2">
    <source>
        <dbReference type="EMBL" id="KOF71759.1"/>
    </source>
</evidence>
<gene>
    <name evidence="2" type="ORF">OCBIM_22000548mg</name>
</gene>
<organism evidence="2">
    <name type="scientific">Octopus bimaculoides</name>
    <name type="common">California two-spotted octopus</name>
    <dbReference type="NCBI Taxonomy" id="37653"/>
    <lineage>
        <taxon>Eukaryota</taxon>
        <taxon>Metazoa</taxon>
        <taxon>Spiralia</taxon>
        <taxon>Lophotrochozoa</taxon>
        <taxon>Mollusca</taxon>
        <taxon>Cephalopoda</taxon>
        <taxon>Coleoidea</taxon>
        <taxon>Octopodiformes</taxon>
        <taxon>Octopoda</taxon>
        <taxon>Incirrata</taxon>
        <taxon>Octopodidae</taxon>
        <taxon>Octopus</taxon>
    </lineage>
</organism>
<accession>A0A0L8G4J8</accession>
<reference evidence="2" key="1">
    <citation type="submission" date="2015-07" db="EMBL/GenBank/DDBJ databases">
        <title>MeaNS - Measles Nucleotide Surveillance Program.</title>
        <authorList>
            <person name="Tran T."/>
            <person name="Druce J."/>
        </authorList>
    </citation>
    <scope>NUCLEOTIDE SEQUENCE</scope>
    <source>
        <strain evidence="2">UCB-OBI-ISO-001</strain>
        <tissue evidence="2">Gonad</tissue>
    </source>
</reference>
<keyword evidence="1" id="KW-0472">Membrane</keyword>
<dbReference type="AlphaFoldDB" id="A0A0L8G4J8"/>
<feature type="transmembrane region" description="Helical" evidence="1">
    <location>
        <begin position="28"/>
        <end position="49"/>
    </location>
</feature>
<sequence>MKRWQLVNICFLVTSLKAGRLNPQMFLYYSHCLQCIAAINKLFLFFPLIKSFFEFCF</sequence>
<keyword evidence="1" id="KW-1133">Transmembrane helix</keyword>
<protein>
    <submittedName>
        <fullName evidence="2">Uncharacterized protein</fullName>
    </submittedName>
</protein>
<name>A0A0L8G4J8_OCTBM</name>
<proteinExistence type="predicted"/>
<evidence type="ECO:0000256" key="1">
    <source>
        <dbReference type="SAM" id="Phobius"/>
    </source>
</evidence>
<dbReference type="EMBL" id="KQ423995">
    <property type="protein sequence ID" value="KOF71759.1"/>
    <property type="molecule type" value="Genomic_DNA"/>
</dbReference>
<keyword evidence="1" id="KW-0812">Transmembrane</keyword>